<dbReference type="Gene3D" id="3.30.420.40">
    <property type="match status" value="1"/>
</dbReference>
<dbReference type="SUPFAM" id="SSF53067">
    <property type="entry name" value="Actin-like ATPase domain"/>
    <property type="match status" value="2"/>
</dbReference>
<dbReference type="InterPro" id="IPR050273">
    <property type="entry name" value="GppA/Ppx_hydrolase"/>
</dbReference>
<evidence type="ECO:0000313" key="2">
    <source>
        <dbReference type="EMBL" id="SVD05225.1"/>
    </source>
</evidence>
<feature type="non-terminal residue" evidence="2">
    <location>
        <position position="307"/>
    </location>
</feature>
<dbReference type="Pfam" id="PF02541">
    <property type="entry name" value="Ppx-GppA"/>
    <property type="match status" value="1"/>
</dbReference>
<name>A0A382S701_9ZZZZ</name>
<dbReference type="GO" id="GO:0016462">
    <property type="term" value="F:pyrophosphatase activity"/>
    <property type="evidence" value="ECO:0007669"/>
    <property type="project" value="TreeGrafter"/>
</dbReference>
<organism evidence="2">
    <name type="scientific">marine metagenome</name>
    <dbReference type="NCBI Taxonomy" id="408172"/>
    <lineage>
        <taxon>unclassified sequences</taxon>
        <taxon>metagenomes</taxon>
        <taxon>ecological metagenomes</taxon>
    </lineage>
</organism>
<dbReference type="InterPro" id="IPR043129">
    <property type="entry name" value="ATPase_NBD"/>
</dbReference>
<proteinExistence type="predicted"/>
<dbReference type="InterPro" id="IPR003695">
    <property type="entry name" value="Ppx_GppA_N"/>
</dbReference>
<dbReference type="CDD" id="cd24054">
    <property type="entry name" value="ASKHA_NBD_AaPPX-GppA_MtPPX2-like"/>
    <property type="match status" value="1"/>
</dbReference>
<sequence>MMTRLASIDIGTNAVRLLIVEKKKDGSLRELFQARAITRLGKGMEIGKNLLGDRIDETVSVLAKFEDECRKFEPLTIRVVATSAVREAANQKVFVSRVKKATGLEVEVISWEEEAGLMAKGVLWKLRDNEKAVLAFDIGGGSTEFILVRDRKIVSKVGTQLGTVRLTEKFITHHPTNVDEYEMLKTYIKKELKQVKEKLSGFLPEVLVGTAGTVTTLGAINGGVYPYDPDKIHGSTLSLKRVKELLEDLKNKSLDERIAMKAIEKGREDLIIAGSALVLEIMRFFSCDSLTISEYGLREGVALGLLN</sequence>
<dbReference type="EMBL" id="UINC01126626">
    <property type="protein sequence ID" value="SVD05225.1"/>
    <property type="molecule type" value="Genomic_DNA"/>
</dbReference>
<reference evidence="2" key="1">
    <citation type="submission" date="2018-05" db="EMBL/GenBank/DDBJ databases">
        <authorList>
            <person name="Lanie J.A."/>
            <person name="Ng W.-L."/>
            <person name="Kazmierczak K.M."/>
            <person name="Andrzejewski T.M."/>
            <person name="Davidsen T.M."/>
            <person name="Wayne K.J."/>
            <person name="Tettelin H."/>
            <person name="Glass J.I."/>
            <person name="Rusch D."/>
            <person name="Podicherti R."/>
            <person name="Tsui H.-C.T."/>
            <person name="Winkler M.E."/>
        </authorList>
    </citation>
    <scope>NUCLEOTIDE SEQUENCE</scope>
</reference>
<feature type="domain" description="Ppx/GppA phosphatase N-terminal" evidence="1">
    <location>
        <begin position="19"/>
        <end position="306"/>
    </location>
</feature>
<dbReference type="Gene3D" id="3.30.420.150">
    <property type="entry name" value="Exopolyphosphatase. Domain 2"/>
    <property type="match status" value="1"/>
</dbReference>
<dbReference type="PANTHER" id="PTHR30005">
    <property type="entry name" value="EXOPOLYPHOSPHATASE"/>
    <property type="match status" value="1"/>
</dbReference>
<protein>
    <recommendedName>
        <fullName evidence="1">Ppx/GppA phosphatase N-terminal domain-containing protein</fullName>
    </recommendedName>
</protein>
<dbReference type="AlphaFoldDB" id="A0A382S701"/>
<evidence type="ECO:0000259" key="1">
    <source>
        <dbReference type="Pfam" id="PF02541"/>
    </source>
</evidence>
<dbReference type="PANTHER" id="PTHR30005:SF0">
    <property type="entry name" value="RETROGRADE REGULATION PROTEIN 2"/>
    <property type="match status" value="1"/>
</dbReference>
<accession>A0A382S701</accession>
<gene>
    <name evidence="2" type="ORF">METZ01_LOCUS358079</name>
</gene>